<protein>
    <submittedName>
        <fullName evidence="1">Uncharacterized protein</fullName>
    </submittedName>
</protein>
<dbReference type="EMBL" id="LUGG01000005">
    <property type="protein sequence ID" value="OBZ74594.1"/>
    <property type="molecule type" value="Genomic_DNA"/>
</dbReference>
<name>A0A1C7MHV2_GRIFR</name>
<dbReference type="AlphaFoldDB" id="A0A1C7MHV2"/>
<comment type="caution">
    <text evidence="1">The sequence shown here is derived from an EMBL/GenBank/DDBJ whole genome shotgun (WGS) entry which is preliminary data.</text>
</comment>
<dbReference type="Proteomes" id="UP000092993">
    <property type="component" value="Unassembled WGS sequence"/>
</dbReference>
<gene>
    <name evidence="1" type="ORF">A0H81_05674</name>
</gene>
<evidence type="ECO:0000313" key="2">
    <source>
        <dbReference type="Proteomes" id="UP000092993"/>
    </source>
</evidence>
<reference evidence="1 2" key="1">
    <citation type="submission" date="2016-03" db="EMBL/GenBank/DDBJ databases">
        <title>Whole genome sequencing of Grifola frondosa 9006-11.</title>
        <authorList>
            <person name="Min B."/>
            <person name="Park H."/>
            <person name="Kim J.-G."/>
            <person name="Cho H."/>
            <person name="Oh Y.-L."/>
            <person name="Kong W.-S."/>
            <person name="Choi I.-G."/>
        </authorList>
    </citation>
    <scope>NUCLEOTIDE SEQUENCE [LARGE SCALE GENOMIC DNA]</scope>
    <source>
        <strain evidence="1 2">9006-11</strain>
    </source>
</reference>
<evidence type="ECO:0000313" key="1">
    <source>
        <dbReference type="EMBL" id="OBZ74594.1"/>
    </source>
</evidence>
<keyword evidence="2" id="KW-1185">Reference proteome</keyword>
<proteinExistence type="predicted"/>
<accession>A0A1C7MHV2</accession>
<organism evidence="1 2">
    <name type="scientific">Grifola frondosa</name>
    <name type="common">Maitake</name>
    <name type="synonym">Polyporus frondosus</name>
    <dbReference type="NCBI Taxonomy" id="5627"/>
    <lineage>
        <taxon>Eukaryota</taxon>
        <taxon>Fungi</taxon>
        <taxon>Dikarya</taxon>
        <taxon>Basidiomycota</taxon>
        <taxon>Agaricomycotina</taxon>
        <taxon>Agaricomycetes</taxon>
        <taxon>Polyporales</taxon>
        <taxon>Grifolaceae</taxon>
        <taxon>Grifola</taxon>
    </lineage>
</organism>
<sequence length="157" mass="17427">MRNYGLLLAGESEAGHLWPSSPSSSISQSLITTTYALLLSSFYTTLPYPRPPLLIPPSSLQHSHLTHPHVLTERAHAATLRQIRRKLVIVVMVCRVSFPSLLPLTASSALFRSVFSDLVIHMRSHHAFPPHHSISHAYRPPCLRSPMPVFASSLNAH</sequence>